<evidence type="ECO:0000259" key="4">
    <source>
        <dbReference type="PROSITE" id="PS51118"/>
    </source>
</evidence>
<dbReference type="PANTHER" id="PTHR33204:SF39">
    <property type="entry name" value="TRANSCRIPTIONAL REGULATORY PROTEIN"/>
    <property type="match status" value="1"/>
</dbReference>
<evidence type="ECO:0000313" key="5">
    <source>
        <dbReference type="EMBL" id="MFD0884874.1"/>
    </source>
</evidence>
<keyword evidence="3" id="KW-0804">Transcription</keyword>
<dbReference type="PROSITE" id="PS51118">
    <property type="entry name" value="HTH_HXLR"/>
    <property type="match status" value="1"/>
</dbReference>
<dbReference type="InterPro" id="IPR002577">
    <property type="entry name" value="HTH_HxlR"/>
</dbReference>
<gene>
    <name evidence="5" type="ORF">ACFQ08_09975</name>
</gene>
<evidence type="ECO:0000313" key="6">
    <source>
        <dbReference type="Proteomes" id="UP001597024"/>
    </source>
</evidence>
<organism evidence="5 6">
    <name type="scientific">Streptosporangium algeriense</name>
    <dbReference type="NCBI Taxonomy" id="1682748"/>
    <lineage>
        <taxon>Bacteria</taxon>
        <taxon>Bacillati</taxon>
        <taxon>Actinomycetota</taxon>
        <taxon>Actinomycetes</taxon>
        <taxon>Streptosporangiales</taxon>
        <taxon>Streptosporangiaceae</taxon>
        <taxon>Streptosporangium</taxon>
    </lineage>
</organism>
<dbReference type="InterPro" id="IPR036388">
    <property type="entry name" value="WH-like_DNA-bd_sf"/>
</dbReference>
<protein>
    <submittedName>
        <fullName evidence="5">Winged helix-turn-helix transcriptional regulator</fullName>
    </submittedName>
</protein>
<name>A0ABW3DPC7_9ACTN</name>
<evidence type="ECO:0000256" key="3">
    <source>
        <dbReference type="ARBA" id="ARBA00023163"/>
    </source>
</evidence>
<feature type="non-terminal residue" evidence="5">
    <location>
        <position position="142"/>
    </location>
</feature>
<reference evidence="6" key="1">
    <citation type="journal article" date="2019" name="Int. J. Syst. Evol. Microbiol.">
        <title>The Global Catalogue of Microorganisms (GCM) 10K type strain sequencing project: providing services to taxonomists for standard genome sequencing and annotation.</title>
        <authorList>
            <consortium name="The Broad Institute Genomics Platform"/>
            <consortium name="The Broad Institute Genome Sequencing Center for Infectious Disease"/>
            <person name="Wu L."/>
            <person name="Ma J."/>
        </authorList>
    </citation>
    <scope>NUCLEOTIDE SEQUENCE [LARGE SCALE GENOMIC DNA]</scope>
    <source>
        <strain evidence="6">CCUG 62974</strain>
    </source>
</reference>
<evidence type="ECO:0000256" key="2">
    <source>
        <dbReference type="ARBA" id="ARBA00023125"/>
    </source>
</evidence>
<comment type="caution">
    <text evidence="5">The sequence shown here is derived from an EMBL/GenBank/DDBJ whole genome shotgun (WGS) entry which is preliminary data.</text>
</comment>
<keyword evidence="2" id="KW-0238">DNA-binding</keyword>
<dbReference type="InterPro" id="IPR036390">
    <property type="entry name" value="WH_DNA-bd_sf"/>
</dbReference>
<dbReference type="SUPFAM" id="SSF46785">
    <property type="entry name" value="Winged helix' DNA-binding domain"/>
    <property type="match status" value="1"/>
</dbReference>
<dbReference type="Gene3D" id="1.10.10.10">
    <property type="entry name" value="Winged helix-like DNA-binding domain superfamily/Winged helix DNA-binding domain"/>
    <property type="match status" value="1"/>
</dbReference>
<dbReference type="EMBL" id="JBHTHX010000242">
    <property type="protein sequence ID" value="MFD0884874.1"/>
    <property type="molecule type" value="Genomic_DNA"/>
</dbReference>
<accession>A0ABW3DPC7</accession>
<evidence type="ECO:0000256" key="1">
    <source>
        <dbReference type="ARBA" id="ARBA00023015"/>
    </source>
</evidence>
<sequence length="142" mass="16252">MSEPLDPDMFAGCRNIAPPMRMRNKWALKIMICLEPGRRRFSELQVPLRGVTPKVLAESLRAMERDGFVTRTAYPGVPPRVEYELTDLGRSLLGPVAVWCRWSQEHLPELEAAREAYDGRLLSFDRPQDEPWTSSYAQPLPP</sequence>
<keyword evidence="6" id="KW-1185">Reference proteome</keyword>
<feature type="domain" description="HTH hxlR-type" evidence="4">
    <location>
        <begin position="13"/>
        <end position="111"/>
    </location>
</feature>
<dbReference type="Proteomes" id="UP001597024">
    <property type="component" value="Unassembled WGS sequence"/>
</dbReference>
<keyword evidence="1" id="KW-0805">Transcription regulation</keyword>
<dbReference type="Pfam" id="PF01638">
    <property type="entry name" value="HxlR"/>
    <property type="match status" value="1"/>
</dbReference>
<dbReference type="PANTHER" id="PTHR33204">
    <property type="entry name" value="TRANSCRIPTIONAL REGULATOR, MARR FAMILY"/>
    <property type="match status" value="1"/>
</dbReference>
<proteinExistence type="predicted"/>